<keyword evidence="5 7" id="KW-1133">Transmembrane helix</keyword>
<organism evidence="8 9">
    <name type="scientific">Elliptochloris bilobata</name>
    <dbReference type="NCBI Taxonomy" id="381761"/>
    <lineage>
        <taxon>Eukaryota</taxon>
        <taxon>Viridiplantae</taxon>
        <taxon>Chlorophyta</taxon>
        <taxon>core chlorophytes</taxon>
        <taxon>Trebouxiophyceae</taxon>
        <taxon>Trebouxiophyceae incertae sedis</taxon>
        <taxon>Elliptochloris clade</taxon>
        <taxon>Elliptochloris</taxon>
    </lineage>
</organism>
<keyword evidence="3" id="KW-0808">Transferase</keyword>
<proteinExistence type="inferred from homology"/>
<dbReference type="InterPro" id="IPR000537">
    <property type="entry name" value="UbiA_prenyltransferase"/>
</dbReference>
<dbReference type="PANTHER" id="PTHR43009">
    <property type="entry name" value="HOMOGENTISATE SOLANESYLTRANSFERASE, CHLOROPLASTIC"/>
    <property type="match status" value="1"/>
</dbReference>
<dbReference type="Gene3D" id="1.10.357.140">
    <property type="entry name" value="UbiA prenyltransferase"/>
    <property type="match status" value="1"/>
</dbReference>
<comment type="caution">
    <text evidence="8">The sequence shown here is derived from an EMBL/GenBank/DDBJ whole genome shotgun (WGS) entry which is preliminary data.</text>
</comment>
<dbReference type="GO" id="GO:0004659">
    <property type="term" value="F:prenyltransferase activity"/>
    <property type="evidence" value="ECO:0007669"/>
    <property type="project" value="InterPro"/>
</dbReference>
<reference evidence="8 9" key="1">
    <citation type="journal article" date="2024" name="Nat. Commun.">
        <title>Phylogenomics reveals the evolutionary origins of lichenization in chlorophyte algae.</title>
        <authorList>
            <person name="Puginier C."/>
            <person name="Libourel C."/>
            <person name="Otte J."/>
            <person name="Skaloud P."/>
            <person name="Haon M."/>
            <person name="Grisel S."/>
            <person name="Petersen M."/>
            <person name="Berrin J.G."/>
            <person name="Delaux P.M."/>
            <person name="Dal Grande F."/>
            <person name="Keller J."/>
        </authorList>
    </citation>
    <scope>NUCLEOTIDE SEQUENCE [LARGE SCALE GENOMIC DNA]</scope>
    <source>
        <strain evidence="8 9">SAG 245.80</strain>
    </source>
</reference>
<keyword evidence="4 7" id="KW-0812">Transmembrane</keyword>
<feature type="transmembrane region" description="Helical" evidence="7">
    <location>
        <begin position="125"/>
        <end position="144"/>
    </location>
</feature>
<sequence>MLGTFVSIVSVSLLAMGPGDMTARAAWGMLTALVPALLMNVCIVGINQVFDVAIDKVNKPYLPLASGEFSMRTGVAVVCATGAAALALGFAAGSPPLMATLAGSLALGVAYSTDLPGLRWKQHPLAAAACILAVRAVMVQLGFYAHMKLALGAPSAVLALSRPLLFAVAFMLAFSAVIALFKDIPDVKGDRQEGVRTLSVRVGIPRVFWACIGLLEAAYLGAICMGLASQVWWSRAATVCLHAAMGAALFRRARATDLTSSAAIMRCYMFIWKLFYAEYLLIPLLR</sequence>
<dbReference type="CDD" id="cd13960">
    <property type="entry name" value="PT_UbiA_HPT1"/>
    <property type="match status" value="1"/>
</dbReference>
<keyword evidence="6 7" id="KW-0472">Membrane</keyword>
<protein>
    <recommendedName>
        <fullName evidence="10">Homogentisate phytyltransferase</fullName>
    </recommendedName>
</protein>
<dbReference type="Proteomes" id="UP001445335">
    <property type="component" value="Unassembled WGS sequence"/>
</dbReference>
<evidence type="ECO:0000313" key="8">
    <source>
        <dbReference type="EMBL" id="KAK9844102.1"/>
    </source>
</evidence>
<evidence type="ECO:0000256" key="2">
    <source>
        <dbReference type="ARBA" id="ARBA00005985"/>
    </source>
</evidence>
<feature type="transmembrane region" description="Helical" evidence="7">
    <location>
        <begin position="25"/>
        <end position="50"/>
    </location>
</feature>
<evidence type="ECO:0000256" key="3">
    <source>
        <dbReference type="ARBA" id="ARBA00022679"/>
    </source>
</evidence>
<dbReference type="InterPro" id="IPR044502">
    <property type="entry name" value="AtHST-like"/>
</dbReference>
<evidence type="ECO:0000256" key="6">
    <source>
        <dbReference type="ARBA" id="ARBA00023136"/>
    </source>
</evidence>
<dbReference type="GO" id="GO:0016020">
    <property type="term" value="C:membrane"/>
    <property type="evidence" value="ECO:0007669"/>
    <property type="project" value="UniProtKB-SubCell"/>
</dbReference>
<feature type="transmembrane region" description="Helical" evidence="7">
    <location>
        <begin position="97"/>
        <end position="113"/>
    </location>
</feature>
<feature type="transmembrane region" description="Helical" evidence="7">
    <location>
        <begin position="234"/>
        <end position="251"/>
    </location>
</feature>
<gene>
    <name evidence="8" type="ORF">WJX81_004464</name>
</gene>
<feature type="transmembrane region" description="Helical" evidence="7">
    <location>
        <begin position="164"/>
        <end position="181"/>
    </location>
</feature>
<comment type="similarity">
    <text evidence="2">Belongs to the UbiA prenyltransferase family.</text>
</comment>
<name>A0AAW1SE44_9CHLO</name>
<dbReference type="AlphaFoldDB" id="A0AAW1SE44"/>
<feature type="transmembrane region" description="Helical" evidence="7">
    <location>
        <begin position="71"/>
        <end position="91"/>
    </location>
</feature>
<feature type="transmembrane region" description="Helical" evidence="7">
    <location>
        <begin position="207"/>
        <end position="228"/>
    </location>
</feature>
<dbReference type="EMBL" id="JALJOU010000004">
    <property type="protein sequence ID" value="KAK9844102.1"/>
    <property type="molecule type" value="Genomic_DNA"/>
</dbReference>
<evidence type="ECO:0000313" key="9">
    <source>
        <dbReference type="Proteomes" id="UP001445335"/>
    </source>
</evidence>
<comment type="subcellular location">
    <subcellularLocation>
        <location evidence="1">Membrane</location>
        <topology evidence="1">Multi-pass membrane protein</topology>
    </subcellularLocation>
</comment>
<evidence type="ECO:0000256" key="4">
    <source>
        <dbReference type="ARBA" id="ARBA00022692"/>
    </source>
</evidence>
<keyword evidence="9" id="KW-1185">Reference proteome</keyword>
<dbReference type="InterPro" id="IPR044878">
    <property type="entry name" value="UbiA_sf"/>
</dbReference>
<evidence type="ECO:0008006" key="10">
    <source>
        <dbReference type="Google" id="ProtNLM"/>
    </source>
</evidence>
<dbReference type="NCBIfam" id="NF009525">
    <property type="entry name" value="PRK12887.1"/>
    <property type="match status" value="1"/>
</dbReference>
<evidence type="ECO:0000256" key="5">
    <source>
        <dbReference type="ARBA" id="ARBA00022989"/>
    </source>
</evidence>
<evidence type="ECO:0000256" key="1">
    <source>
        <dbReference type="ARBA" id="ARBA00004141"/>
    </source>
</evidence>
<feature type="transmembrane region" description="Helical" evidence="7">
    <location>
        <begin position="263"/>
        <end position="282"/>
    </location>
</feature>
<accession>A0AAW1SE44</accession>
<evidence type="ECO:0000256" key="7">
    <source>
        <dbReference type="SAM" id="Phobius"/>
    </source>
</evidence>
<dbReference type="Pfam" id="PF01040">
    <property type="entry name" value="UbiA"/>
    <property type="match status" value="1"/>
</dbReference>
<dbReference type="PANTHER" id="PTHR43009:SF7">
    <property type="entry name" value="HOMOGENTISATE GERANYLGERANYLTRANSFERASE, CHLOROPLASTIC"/>
    <property type="match status" value="1"/>
</dbReference>